<reference evidence="6" key="1">
    <citation type="submission" date="2015-03" db="EMBL/GenBank/DDBJ databases">
        <authorList>
            <consortium name="Pathogen Informatics"/>
            <person name="Murphy D."/>
        </authorList>
    </citation>
    <scope>NUCLEOTIDE SEQUENCE</scope>
    <source>
        <strain evidence="6">N09902308</strain>
    </source>
</reference>
<dbReference type="EMBL" id="CSAE01000222">
    <property type="protein sequence ID" value="COV85551.1"/>
    <property type="molecule type" value="Genomic_DNA"/>
</dbReference>
<feature type="chain" id="PRO_5015047365" description="Secreted protein" evidence="1">
    <location>
        <begin position="23"/>
        <end position="104"/>
    </location>
</feature>
<reference evidence="4" key="3">
    <citation type="submission" date="2015-03" db="EMBL/GenBank/DDBJ databases">
        <authorList>
            <person name="Murphy D."/>
        </authorList>
    </citation>
    <scope>NUCLEOTIDE SEQUENCE [LARGE SCALE GENOMIC DNA]</scope>
    <source>
        <strain evidence="4">K00500041</strain>
    </source>
</reference>
<evidence type="ECO:0000256" key="1">
    <source>
        <dbReference type="SAM" id="SignalP"/>
    </source>
</evidence>
<dbReference type="Proteomes" id="UP000046947">
    <property type="component" value="Unassembled WGS sequence"/>
</dbReference>
<name>A0A0U0U5F5_MYCTX</name>
<evidence type="ECO:0000313" key="3">
    <source>
        <dbReference type="EMBL" id="CKS48313.1"/>
    </source>
</evidence>
<gene>
    <name evidence="5" type="ORF">ERS007679_04129</name>
    <name evidence="2" type="ORF">ERS007688_03150</name>
    <name evidence="4" type="ORF">ERS007703_02177</name>
    <name evidence="6" type="ORF">ERS007739_03307</name>
    <name evidence="3" type="ORF">ERS027646_01944</name>
</gene>
<keyword evidence="1" id="KW-0732">Signal</keyword>
<dbReference type="EMBL" id="CSBK01001687">
    <property type="protein sequence ID" value="COZ01887.1"/>
    <property type="molecule type" value="Genomic_DNA"/>
</dbReference>
<evidence type="ECO:0000313" key="6">
    <source>
        <dbReference type="EMBL" id="COZ01887.1"/>
    </source>
</evidence>
<organism evidence="4 7">
    <name type="scientific">Mycobacterium tuberculosis</name>
    <dbReference type="NCBI Taxonomy" id="1773"/>
    <lineage>
        <taxon>Bacteria</taxon>
        <taxon>Bacillati</taxon>
        <taxon>Actinomycetota</taxon>
        <taxon>Actinomycetes</taxon>
        <taxon>Mycobacteriales</taxon>
        <taxon>Mycobacteriaceae</taxon>
        <taxon>Mycobacterium</taxon>
        <taxon>Mycobacterium tuberculosis complex</taxon>
    </lineage>
</organism>
<evidence type="ECO:0000313" key="11">
    <source>
        <dbReference type="Proteomes" id="UP000048948"/>
    </source>
</evidence>
<evidence type="ECO:0000313" key="7">
    <source>
        <dbReference type="Proteomes" id="UP000038802"/>
    </source>
</evidence>
<evidence type="ECO:0000313" key="2">
    <source>
        <dbReference type="EMBL" id="CFE63873.1"/>
    </source>
</evidence>
<sequence>MYLPSSTIIRVAIAWVAPSARAIGPTISSPEAETTTTSRPHSLWAAMRSAASANTSGVTMSCRVSLTIDRTWATSQPAHMLVRWVRIRSIWSWSAPDSRKMNCA</sequence>
<evidence type="ECO:0008006" key="12">
    <source>
        <dbReference type="Google" id="ProtNLM"/>
    </source>
</evidence>
<reference evidence="7 8" key="2">
    <citation type="submission" date="2015-03" db="EMBL/GenBank/DDBJ databases">
        <authorList>
            <consortium name="Pathogen Informatics"/>
        </authorList>
    </citation>
    <scope>NUCLEOTIDE SEQUENCE [LARGE SCALE GENOMIC DNA]</scope>
    <source>
        <strain evidence="3 11">Bir 172</strain>
        <strain evidence="5 9">G09801536</strain>
        <strain evidence="2 10">H09601792</strain>
        <strain evidence="7">K00500041</strain>
        <strain evidence="8">N09902308</strain>
    </source>
</reference>
<dbReference type="EMBL" id="CNGE01000320">
    <property type="protein sequence ID" value="CKS48313.1"/>
    <property type="molecule type" value="Genomic_DNA"/>
</dbReference>
<accession>A0A0U0U5F5</accession>
<dbReference type="Proteomes" id="UP000048948">
    <property type="component" value="Unassembled WGS sequence"/>
</dbReference>
<evidence type="ECO:0000313" key="10">
    <source>
        <dbReference type="Proteomes" id="UP000046947"/>
    </source>
</evidence>
<dbReference type="EMBL" id="CSAD01000937">
    <property type="protein sequence ID" value="COW65307.1"/>
    <property type="molecule type" value="Genomic_DNA"/>
</dbReference>
<evidence type="ECO:0000313" key="9">
    <source>
        <dbReference type="Proteomes" id="UP000045842"/>
    </source>
</evidence>
<dbReference type="Proteomes" id="UP000039021">
    <property type="component" value="Unassembled WGS sequence"/>
</dbReference>
<dbReference type="EMBL" id="CFOH01000630">
    <property type="protein sequence ID" value="CFE63873.1"/>
    <property type="molecule type" value="Genomic_DNA"/>
</dbReference>
<proteinExistence type="predicted"/>
<dbReference type="AlphaFoldDB" id="A0A0U0U5F5"/>
<feature type="signal peptide" evidence="1">
    <location>
        <begin position="1"/>
        <end position="22"/>
    </location>
</feature>
<evidence type="ECO:0000313" key="5">
    <source>
        <dbReference type="EMBL" id="COW65307.1"/>
    </source>
</evidence>
<protein>
    <recommendedName>
        <fullName evidence="12">Secreted protein</fullName>
    </recommendedName>
</protein>
<evidence type="ECO:0000313" key="8">
    <source>
        <dbReference type="Proteomes" id="UP000039021"/>
    </source>
</evidence>
<dbReference type="Proteomes" id="UP000045842">
    <property type="component" value="Unassembled WGS sequence"/>
</dbReference>
<dbReference type="Proteomes" id="UP000038802">
    <property type="component" value="Unassembled WGS sequence"/>
</dbReference>
<evidence type="ECO:0000313" key="4">
    <source>
        <dbReference type="EMBL" id="COV85551.1"/>
    </source>
</evidence>